<organism evidence="2 3">
    <name type="scientific">Knufia peltigerae</name>
    <dbReference type="NCBI Taxonomy" id="1002370"/>
    <lineage>
        <taxon>Eukaryota</taxon>
        <taxon>Fungi</taxon>
        <taxon>Dikarya</taxon>
        <taxon>Ascomycota</taxon>
        <taxon>Pezizomycotina</taxon>
        <taxon>Eurotiomycetes</taxon>
        <taxon>Chaetothyriomycetidae</taxon>
        <taxon>Chaetothyriales</taxon>
        <taxon>Trichomeriaceae</taxon>
        <taxon>Knufia</taxon>
    </lineage>
</organism>
<protein>
    <recommendedName>
        <fullName evidence="4">SWIM-type domain-containing protein</fullName>
    </recommendedName>
</protein>
<feature type="region of interest" description="Disordered" evidence="1">
    <location>
        <begin position="190"/>
        <end position="243"/>
    </location>
</feature>
<dbReference type="Proteomes" id="UP001172681">
    <property type="component" value="Unassembled WGS sequence"/>
</dbReference>
<reference evidence="2" key="1">
    <citation type="submission" date="2022-10" db="EMBL/GenBank/DDBJ databases">
        <title>Culturing micro-colonial fungi from biological soil crusts in the Mojave desert and describing Neophaeococcomyces mojavensis, and introducing the new genera and species Taxawa tesnikishii.</title>
        <authorList>
            <person name="Kurbessoian T."/>
            <person name="Stajich J.E."/>
        </authorList>
    </citation>
    <scope>NUCLEOTIDE SEQUENCE</scope>
    <source>
        <strain evidence="2">TK_35</strain>
    </source>
</reference>
<feature type="region of interest" description="Disordered" evidence="1">
    <location>
        <begin position="139"/>
        <end position="158"/>
    </location>
</feature>
<name>A0AA38XWT9_9EURO</name>
<accession>A0AA38XWT9</accession>
<evidence type="ECO:0000313" key="2">
    <source>
        <dbReference type="EMBL" id="KAJ9624603.1"/>
    </source>
</evidence>
<feature type="region of interest" description="Disordered" evidence="1">
    <location>
        <begin position="94"/>
        <end position="131"/>
    </location>
</feature>
<comment type="caution">
    <text evidence="2">The sequence shown here is derived from an EMBL/GenBank/DDBJ whole genome shotgun (WGS) entry which is preliminary data.</text>
</comment>
<feature type="compositionally biased region" description="Basic and acidic residues" evidence="1">
    <location>
        <begin position="209"/>
        <end position="218"/>
    </location>
</feature>
<dbReference type="AlphaFoldDB" id="A0AA38XWT9"/>
<proteinExistence type="predicted"/>
<evidence type="ECO:0000256" key="1">
    <source>
        <dbReference type="SAM" id="MobiDB-lite"/>
    </source>
</evidence>
<keyword evidence="3" id="KW-1185">Reference proteome</keyword>
<sequence length="288" mass="31421">MSKSPPLSQITLIFNSLASISRKCETETHASSLSTTATAIEGLHADDDHDHDHDGRARSLFLTLHVLFPHELLPALDLLDRGLVTRMWIGDAGPVEESSNPFGSDAVGPNARQQYRPSKQAESETESTYAGNNEVFYVQSSSSSTSNRHHHHRKQTNTTSTPFYEVRLDSWNCTCPAFSVAAFQSINTTTDNGVHHDHDEPGTEPELEPQARGRRLIDDGGSPTWRFGGVATNTKTTTNRRPPSCKHVLAAVLSKVAPRLFGHGITSKVVNRDEVAGWGAGWGEFPGG</sequence>
<dbReference type="EMBL" id="JAPDRN010000093">
    <property type="protein sequence ID" value="KAJ9624603.1"/>
    <property type="molecule type" value="Genomic_DNA"/>
</dbReference>
<gene>
    <name evidence="2" type="ORF">H2204_010785</name>
</gene>
<feature type="compositionally biased region" description="Low complexity" evidence="1">
    <location>
        <begin position="232"/>
        <end position="242"/>
    </location>
</feature>
<evidence type="ECO:0008006" key="4">
    <source>
        <dbReference type="Google" id="ProtNLM"/>
    </source>
</evidence>
<evidence type="ECO:0000313" key="3">
    <source>
        <dbReference type="Proteomes" id="UP001172681"/>
    </source>
</evidence>